<feature type="region of interest" description="Disordered" evidence="1">
    <location>
        <begin position="176"/>
        <end position="206"/>
    </location>
</feature>
<feature type="transmembrane region" description="Helical" evidence="2">
    <location>
        <begin position="9"/>
        <end position="29"/>
    </location>
</feature>
<evidence type="ECO:0000313" key="5">
    <source>
        <dbReference type="Proteomes" id="UP000050430"/>
    </source>
</evidence>
<proteinExistence type="predicted"/>
<evidence type="ECO:0000259" key="3">
    <source>
        <dbReference type="SMART" id="SM00858"/>
    </source>
</evidence>
<dbReference type="AlphaFoldDB" id="A0A0N8GLJ1"/>
<dbReference type="CDD" id="cd11614">
    <property type="entry name" value="SAF_CpaB_FlgA_like"/>
    <property type="match status" value="1"/>
</dbReference>
<accession>A0A0N8GLJ1</accession>
<reference evidence="4 5" key="1">
    <citation type="submission" date="2015-07" db="EMBL/GenBank/DDBJ databases">
        <title>Genome sequence of Leptolinea tardivitalis DSM 16556.</title>
        <authorList>
            <person name="Hemp J."/>
            <person name="Ward L.M."/>
            <person name="Pace L.A."/>
            <person name="Fischer W.W."/>
        </authorList>
    </citation>
    <scope>NUCLEOTIDE SEQUENCE [LARGE SCALE GENOMIC DNA]</scope>
    <source>
        <strain evidence="4 5">YMTK-2</strain>
    </source>
</reference>
<evidence type="ECO:0000313" key="4">
    <source>
        <dbReference type="EMBL" id="KPL72642.1"/>
    </source>
</evidence>
<protein>
    <recommendedName>
        <fullName evidence="3">SAF domain-containing protein</fullName>
    </recommendedName>
</protein>
<feature type="domain" description="SAF" evidence="3">
    <location>
        <begin position="54"/>
        <end position="117"/>
    </location>
</feature>
<evidence type="ECO:0000256" key="2">
    <source>
        <dbReference type="SAM" id="Phobius"/>
    </source>
</evidence>
<dbReference type="Gene3D" id="3.90.1210.10">
    <property type="entry name" value="Antifreeze-like/N-acetylneuraminic acid synthase C-terminal domain"/>
    <property type="match status" value="1"/>
</dbReference>
<dbReference type="OrthoDB" id="154466at2"/>
<dbReference type="STRING" id="229920.ADM99_05960"/>
<dbReference type="EMBL" id="LGCK01000007">
    <property type="protein sequence ID" value="KPL72642.1"/>
    <property type="molecule type" value="Genomic_DNA"/>
</dbReference>
<keyword evidence="5" id="KW-1185">Reference proteome</keyword>
<evidence type="ECO:0000256" key="1">
    <source>
        <dbReference type="SAM" id="MobiDB-lite"/>
    </source>
</evidence>
<organism evidence="4 5">
    <name type="scientific">Leptolinea tardivitalis</name>
    <dbReference type="NCBI Taxonomy" id="229920"/>
    <lineage>
        <taxon>Bacteria</taxon>
        <taxon>Bacillati</taxon>
        <taxon>Chloroflexota</taxon>
        <taxon>Anaerolineae</taxon>
        <taxon>Anaerolineales</taxon>
        <taxon>Anaerolineaceae</taxon>
        <taxon>Leptolinea</taxon>
    </lineage>
</organism>
<keyword evidence="2" id="KW-1133">Transmembrane helix</keyword>
<sequence>MASGGKRRGLIFIIIALVIIAILAVVFLLSRGTQLLAPSVQQGAVAPQPSTKMTSIVITTQRIPRGSVITEDVITTLAYPEKDLVAGTFITDPKTIINKQAKYDLEARIPVTENMLVTGQVGSYAAFQIPKGYVAVSIPITELTAVSFAPVVGDHVNIIASMLVVDVDQNTQSILPNKTGNVVPPRAASEADPGSLTATTTEGAGKQGRLDVLDATNAPQPIYLVPSEEQRPRLVSQMVIQDAIVLRVGSFPTNELAKTSGVEPTPAPEAATGGGQPTAVPAAPKMITLIVRPQDSITLNYLMLSGAKMSLVLRSAGDVDAAAVEAVTLQYLFQSYNIPNPPKTGFSMEPRRDSIGYNQLDVEAVKPTPAP</sequence>
<dbReference type="InterPro" id="IPR013974">
    <property type="entry name" value="SAF"/>
</dbReference>
<dbReference type="Pfam" id="PF08666">
    <property type="entry name" value="SAF"/>
    <property type="match status" value="1"/>
</dbReference>
<keyword evidence="2" id="KW-0472">Membrane</keyword>
<gene>
    <name evidence="4" type="ORF">ADM99_05960</name>
</gene>
<name>A0A0N8GLJ1_9CHLR</name>
<dbReference type="Proteomes" id="UP000050430">
    <property type="component" value="Unassembled WGS sequence"/>
</dbReference>
<dbReference type="SMART" id="SM00858">
    <property type="entry name" value="SAF"/>
    <property type="match status" value="1"/>
</dbReference>
<keyword evidence="2" id="KW-0812">Transmembrane</keyword>
<feature type="region of interest" description="Disordered" evidence="1">
    <location>
        <begin position="257"/>
        <end position="279"/>
    </location>
</feature>
<comment type="caution">
    <text evidence="4">The sequence shown here is derived from an EMBL/GenBank/DDBJ whole genome shotgun (WGS) entry which is preliminary data.</text>
</comment>
<dbReference type="RefSeq" id="WP_062421299.1">
    <property type="nucleotide sequence ID" value="NZ_BBYA01000008.1"/>
</dbReference>